<keyword evidence="2" id="KW-0479">Metal-binding</keyword>
<evidence type="ECO:0000313" key="6">
    <source>
        <dbReference type="Proteomes" id="UP000749559"/>
    </source>
</evidence>
<comment type="caution">
    <text evidence="5">The sequence shown here is derived from an EMBL/GenBank/DDBJ whole genome shotgun (WGS) entry which is preliminary data.</text>
</comment>
<keyword evidence="1" id="KW-0001">2Fe-2S</keyword>
<keyword evidence="4" id="KW-0411">Iron-sulfur</keyword>
<dbReference type="InterPro" id="IPR036922">
    <property type="entry name" value="Rieske_2Fe-2S_sf"/>
</dbReference>
<dbReference type="Proteomes" id="UP000749559">
    <property type="component" value="Unassembled WGS sequence"/>
</dbReference>
<accession>A0A8J1TS45</accession>
<keyword evidence="6" id="KW-1185">Reference proteome</keyword>
<evidence type="ECO:0000256" key="1">
    <source>
        <dbReference type="ARBA" id="ARBA00022714"/>
    </source>
</evidence>
<keyword evidence="3" id="KW-0408">Iron</keyword>
<protein>
    <submittedName>
        <fullName evidence="5">Uncharacterized protein</fullName>
    </submittedName>
</protein>
<dbReference type="PROSITE" id="PS51296">
    <property type="entry name" value="RIESKE"/>
    <property type="match status" value="1"/>
</dbReference>
<dbReference type="Gene3D" id="2.102.10.10">
    <property type="entry name" value="Rieske [2Fe-2S] iron-sulphur domain"/>
    <property type="match status" value="1"/>
</dbReference>
<dbReference type="InterPro" id="IPR054716">
    <property type="entry name" value="Sol_Rieske_ferrdox_dom"/>
</dbReference>
<dbReference type="InterPro" id="IPR017941">
    <property type="entry name" value="Rieske_2Fe-2S"/>
</dbReference>
<evidence type="ECO:0000256" key="4">
    <source>
        <dbReference type="ARBA" id="ARBA00023014"/>
    </source>
</evidence>
<dbReference type="AlphaFoldDB" id="A0A8J1TS45"/>
<gene>
    <name evidence="5" type="ORF">OFUS_LOCUS15110</name>
</gene>
<dbReference type="PANTHER" id="PTHR21496">
    <property type="entry name" value="FERREDOXIN-RELATED"/>
    <property type="match status" value="1"/>
</dbReference>
<organism evidence="5 6">
    <name type="scientific">Owenia fusiformis</name>
    <name type="common">Polychaete worm</name>
    <dbReference type="NCBI Taxonomy" id="6347"/>
    <lineage>
        <taxon>Eukaryota</taxon>
        <taxon>Metazoa</taxon>
        <taxon>Spiralia</taxon>
        <taxon>Lophotrochozoa</taxon>
        <taxon>Annelida</taxon>
        <taxon>Polychaeta</taxon>
        <taxon>Sedentaria</taxon>
        <taxon>Canalipalpata</taxon>
        <taxon>Sabellida</taxon>
        <taxon>Oweniida</taxon>
        <taxon>Oweniidae</taxon>
        <taxon>Owenia</taxon>
    </lineage>
</organism>
<dbReference type="PANTHER" id="PTHR21496:SF19">
    <property type="entry name" value="SI:CH211-212D10.2"/>
    <property type="match status" value="1"/>
</dbReference>
<sequence>MADPQWQFIGEEDTLSKKRCQRLFAESGKDDDIALFYTEGKFYALEAWCQHQGGPLFSGDIEDLKGTSIKAVQCPWHGYKFKLEDGENTNIPGLNQKKYDVKCEEGKVYVDCTHKLSTQEVRS</sequence>
<dbReference type="SUPFAM" id="SSF50022">
    <property type="entry name" value="ISP domain"/>
    <property type="match status" value="1"/>
</dbReference>
<dbReference type="EMBL" id="CAIIXF020000007">
    <property type="protein sequence ID" value="CAH1789817.1"/>
    <property type="molecule type" value="Genomic_DNA"/>
</dbReference>
<evidence type="ECO:0000256" key="3">
    <source>
        <dbReference type="ARBA" id="ARBA00023004"/>
    </source>
</evidence>
<reference evidence="5" key="1">
    <citation type="submission" date="2022-03" db="EMBL/GenBank/DDBJ databases">
        <authorList>
            <person name="Martin C."/>
        </authorList>
    </citation>
    <scope>NUCLEOTIDE SEQUENCE</scope>
</reference>
<dbReference type="Pfam" id="PF22543">
    <property type="entry name" value="Rieske_4"/>
    <property type="match status" value="1"/>
</dbReference>
<dbReference type="GO" id="GO:0046872">
    <property type="term" value="F:metal ion binding"/>
    <property type="evidence" value="ECO:0007669"/>
    <property type="project" value="UniProtKB-KW"/>
</dbReference>
<proteinExistence type="predicted"/>
<name>A0A8J1TS45_OWEFU</name>
<evidence type="ECO:0000256" key="2">
    <source>
        <dbReference type="ARBA" id="ARBA00022723"/>
    </source>
</evidence>
<dbReference type="CDD" id="cd03467">
    <property type="entry name" value="Rieske"/>
    <property type="match status" value="1"/>
</dbReference>
<dbReference type="OrthoDB" id="426882at2759"/>
<evidence type="ECO:0000313" key="5">
    <source>
        <dbReference type="EMBL" id="CAH1789817.1"/>
    </source>
</evidence>
<dbReference type="GO" id="GO:0051537">
    <property type="term" value="F:2 iron, 2 sulfur cluster binding"/>
    <property type="evidence" value="ECO:0007669"/>
    <property type="project" value="UniProtKB-KW"/>
</dbReference>